<dbReference type="SUPFAM" id="SSF54236">
    <property type="entry name" value="Ubiquitin-like"/>
    <property type="match status" value="1"/>
</dbReference>
<reference evidence="3" key="1">
    <citation type="submission" date="2022-07" db="EMBL/GenBank/DDBJ databases">
        <title>Phylogenomic reconstructions and comparative analyses of Kickxellomycotina fungi.</title>
        <authorList>
            <person name="Reynolds N.K."/>
            <person name="Stajich J.E."/>
            <person name="Barry K."/>
            <person name="Grigoriev I.V."/>
            <person name="Crous P."/>
            <person name="Smith M.E."/>
        </authorList>
    </citation>
    <scope>NUCLEOTIDE SEQUENCE</scope>
    <source>
        <strain evidence="3">BCRC 34297</strain>
    </source>
</reference>
<protein>
    <recommendedName>
        <fullName evidence="2">Rad60/SUMO-like domain-containing protein</fullName>
    </recommendedName>
</protein>
<dbReference type="Proteomes" id="UP001140011">
    <property type="component" value="Unassembled WGS sequence"/>
</dbReference>
<proteinExistence type="predicted"/>
<dbReference type="Gene3D" id="3.10.20.90">
    <property type="entry name" value="Phosphatidylinositol 3-kinase Catalytic Subunit, Chain A, domain 1"/>
    <property type="match status" value="1"/>
</dbReference>
<feature type="domain" description="Rad60/SUMO-like" evidence="2">
    <location>
        <begin position="166"/>
        <end position="233"/>
    </location>
</feature>
<accession>A0A9W8GUE9</accession>
<feature type="non-terminal residue" evidence="3">
    <location>
        <position position="1"/>
    </location>
</feature>
<evidence type="ECO:0000313" key="4">
    <source>
        <dbReference type="Proteomes" id="UP001140011"/>
    </source>
</evidence>
<dbReference type="OrthoDB" id="3365399at2759"/>
<dbReference type="InterPro" id="IPR029071">
    <property type="entry name" value="Ubiquitin-like_domsf"/>
</dbReference>
<organism evidence="3 4">
    <name type="scientific">Coemansia pectinata</name>
    <dbReference type="NCBI Taxonomy" id="1052879"/>
    <lineage>
        <taxon>Eukaryota</taxon>
        <taxon>Fungi</taxon>
        <taxon>Fungi incertae sedis</taxon>
        <taxon>Zoopagomycota</taxon>
        <taxon>Kickxellomycotina</taxon>
        <taxon>Kickxellomycetes</taxon>
        <taxon>Kickxellales</taxon>
        <taxon>Kickxellaceae</taxon>
        <taxon>Coemansia</taxon>
    </lineage>
</organism>
<comment type="caution">
    <text evidence="3">The sequence shown here is derived from an EMBL/GenBank/DDBJ whole genome shotgun (WGS) entry which is preliminary data.</text>
</comment>
<keyword evidence="1" id="KW-0175">Coiled coil</keyword>
<dbReference type="EMBL" id="JANBUH010001475">
    <property type="protein sequence ID" value="KAJ2745171.1"/>
    <property type="molecule type" value="Genomic_DNA"/>
</dbReference>
<gene>
    <name evidence="3" type="ORF">GGI19_006528</name>
</gene>
<sequence length="237" mass="26778">YDLPRIWEPKRWGQVSLQHRPKVVKCLDARIAVVVFMTETMEKALQTFSDHFSINVVATDPVLMMNSMRVFQTSTMASLGIRPVYYVTVYPRSVFNREREREALERARRTMEQEQAQRDLEMARTLQRSADVTASQTLLIDDGLHDADDSQQGLGALPGDAGKSVRIKVRDKSGKDTLLLVTTATTVQAIIDNYVNMAGLSAKTAVTLEFDDERLDPSSTIGDTEIEDDDMLTAYWR</sequence>
<feature type="coiled-coil region" evidence="1">
    <location>
        <begin position="94"/>
        <end position="124"/>
    </location>
</feature>
<keyword evidence="4" id="KW-1185">Reference proteome</keyword>
<dbReference type="InterPro" id="IPR022617">
    <property type="entry name" value="Rad60/SUMO-like_dom"/>
</dbReference>
<evidence type="ECO:0000256" key="1">
    <source>
        <dbReference type="SAM" id="Coils"/>
    </source>
</evidence>
<name>A0A9W8GUE9_9FUNG</name>
<dbReference type="AlphaFoldDB" id="A0A9W8GUE9"/>
<evidence type="ECO:0000259" key="2">
    <source>
        <dbReference type="Pfam" id="PF11976"/>
    </source>
</evidence>
<dbReference type="Pfam" id="PF11976">
    <property type="entry name" value="Rad60-SLD"/>
    <property type="match status" value="1"/>
</dbReference>
<evidence type="ECO:0000313" key="3">
    <source>
        <dbReference type="EMBL" id="KAJ2745171.1"/>
    </source>
</evidence>